<dbReference type="GO" id="GO:0006952">
    <property type="term" value="P:defense response"/>
    <property type="evidence" value="ECO:0007669"/>
    <property type="project" value="UniProtKB-KW"/>
</dbReference>
<evidence type="ECO:0000256" key="1">
    <source>
        <dbReference type="ARBA" id="ARBA00004123"/>
    </source>
</evidence>
<protein>
    <submittedName>
        <fullName evidence="9">DNA-binding transcription factor</fullName>
    </submittedName>
</protein>
<feature type="region of interest" description="Disordered" evidence="7">
    <location>
        <begin position="130"/>
        <end position="154"/>
    </location>
</feature>
<evidence type="ECO:0000256" key="2">
    <source>
        <dbReference type="ARBA" id="ARBA00022821"/>
    </source>
</evidence>
<accession>A0AAV3P4P3</accession>
<keyword evidence="3" id="KW-0805">Transcription regulation</keyword>
<feature type="compositionally biased region" description="Polar residues" evidence="7">
    <location>
        <begin position="229"/>
        <end position="250"/>
    </location>
</feature>
<dbReference type="PANTHER" id="PTHR31194">
    <property type="entry name" value="SHN SHINE , DNA BINDING / TRANSCRIPTION FACTOR"/>
    <property type="match status" value="1"/>
</dbReference>
<keyword evidence="2" id="KW-0611">Plant defense</keyword>
<dbReference type="InterPro" id="IPR050913">
    <property type="entry name" value="AP2/ERF_ERF"/>
</dbReference>
<comment type="subcellular location">
    <subcellularLocation>
        <location evidence="1">Nucleus</location>
    </subcellularLocation>
</comment>
<keyword evidence="6" id="KW-0539">Nucleus</keyword>
<dbReference type="GO" id="GO:0003700">
    <property type="term" value="F:DNA-binding transcription factor activity"/>
    <property type="evidence" value="ECO:0007669"/>
    <property type="project" value="InterPro"/>
</dbReference>
<dbReference type="FunFam" id="3.30.730.10:FF:000001">
    <property type="entry name" value="Ethylene-responsive transcription factor 2"/>
    <property type="match status" value="1"/>
</dbReference>
<dbReference type="Gene3D" id="3.30.730.10">
    <property type="entry name" value="AP2/ERF domain"/>
    <property type="match status" value="1"/>
</dbReference>
<dbReference type="SMART" id="SM00380">
    <property type="entry name" value="AP2"/>
    <property type="match status" value="1"/>
</dbReference>
<dbReference type="PANTHER" id="PTHR31194:SF140">
    <property type="entry name" value="ETHYLENE-RESPONSIVE TRANSCRIPTION FACTOR CRF2"/>
    <property type="match status" value="1"/>
</dbReference>
<dbReference type="EMBL" id="BAABME010000824">
    <property type="protein sequence ID" value="GAA0145731.1"/>
    <property type="molecule type" value="Genomic_DNA"/>
</dbReference>
<dbReference type="Proteomes" id="UP001454036">
    <property type="component" value="Unassembled WGS sequence"/>
</dbReference>
<evidence type="ECO:0000256" key="3">
    <source>
        <dbReference type="ARBA" id="ARBA00023015"/>
    </source>
</evidence>
<evidence type="ECO:0000256" key="4">
    <source>
        <dbReference type="ARBA" id="ARBA00023125"/>
    </source>
</evidence>
<keyword evidence="5" id="KW-0804">Transcription</keyword>
<dbReference type="InterPro" id="IPR001471">
    <property type="entry name" value="AP2/ERF_dom"/>
</dbReference>
<evidence type="ECO:0000313" key="10">
    <source>
        <dbReference type="Proteomes" id="UP001454036"/>
    </source>
</evidence>
<keyword evidence="4 9" id="KW-0238">DNA-binding</keyword>
<dbReference type="PRINTS" id="PR00367">
    <property type="entry name" value="ETHRSPELEMNT"/>
</dbReference>
<evidence type="ECO:0000256" key="6">
    <source>
        <dbReference type="ARBA" id="ARBA00023242"/>
    </source>
</evidence>
<dbReference type="Pfam" id="PF00847">
    <property type="entry name" value="AP2"/>
    <property type="match status" value="1"/>
</dbReference>
<dbReference type="CDD" id="cd00018">
    <property type="entry name" value="AP2"/>
    <property type="match status" value="1"/>
</dbReference>
<dbReference type="AlphaFoldDB" id="A0AAV3P4P3"/>
<evidence type="ECO:0000259" key="8">
    <source>
        <dbReference type="PROSITE" id="PS51032"/>
    </source>
</evidence>
<sequence>MKEAMELTQQSTIFSSTKYTEHCKQTTIMLNKPPHKLSGRGNLVKNEVYPCPKLVRISVTDPDATDSSSDEDETSCRRFFNRRRVKRFVNEVRIQESPLVISKNTTQNVPNNSCNTNEITSSLSRSKLINKSKNKGGKTGHHLKARKSSNGGKKFIGVRQRPWGKWAAEIRDPFRRVRLWLGTYETAEEAAMKYDQAALQLRGPDALTNFTAPPSLEVEVEEALPESMETATTSGYNSGEDSNHNHLTSPKSVLPYSVESSEEVILEVEAFQDLSSTPHQLANQTRAPLRANVKEEFNKDFIEDNNNVVSNNVSTLDKLFPSYDLFGSGDPALPVPDLFDGMGLTGNFFDNGLDFTDEFTNFQLDFGFGSGNWVEEESFQDLGDIFGSDPLVAL</sequence>
<dbReference type="InterPro" id="IPR016177">
    <property type="entry name" value="DNA-bd_dom_sf"/>
</dbReference>
<dbReference type="PROSITE" id="PS51032">
    <property type="entry name" value="AP2_ERF"/>
    <property type="match status" value="1"/>
</dbReference>
<dbReference type="GO" id="GO:0003677">
    <property type="term" value="F:DNA binding"/>
    <property type="evidence" value="ECO:0007669"/>
    <property type="project" value="UniProtKB-KW"/>
</dbReference>
<keyword evidence="10" id="KW-1185">Reference proteome</keyword>
<feature type="domain" description="AP2/ERF" evidence="8">
    <location>
        <begin position="154"/>
        <end position="211"/>
    </location>
</feature>
<dbReference type="GO" id="GO:0005634">
    <property type="term" value="C:nucleus"/>
    <property type="evidence" value="ECO:0007669"/>
    <property type="project" value="UniProtKB-SubCell"/>
</dbReference>
<organism evidence="9 10">
    <name type="scientific">Lithospermum erythrorhizon</name>
    <name type="common">Purple gromwell</name>
    <name type="synonym">Lithospermum officinale var. erythrorhizon</name>
    <dbReference type="NCBI Taxonomy" id="34254"/>
    <lineage>
        <taxon>Eukaryota</taxon>
        <taxon>Viridiplantae</taxon>
        <taxon>Streptophyta</taxon>
        <taxon>Embryophyta</taxon>
        <taxon>Tracheophyta</taxon>
        <taxon>Spermatophyta</taxon>
        <taxon>Magnoliopsida</taxon>
        <taxon>eudicotyledons</taxon>
        <taxon>Gunneridae</taxon>
        <taxon>Pentapetalae</taxon>
        <taxon>asterids</taxon>
        <taxon>lamiids</taxon>
        <taxon>Boraginales</taxon>
        <taxon>Boraginaceae</taxon>
        <taxon>Boraginoideae</taxon>
        <taxon>Lithospermeae</taxon>
        <taxon>Lithospermum</taxon>
    </lineage>
</organism>
<evidence type="ECO:0000313" key="9">
    <source>
        <dbReference type="EMBL" id="GAA0145731.1"/>
    </source>
</evidence>
<gene>
    <name evidence="9" type="ORF">LIER_05856</name>
</gene>
<dbReference type="InterPro" id="IPR036955">
    <property type="entry name" value="AP2/ERF_dom_sf"/>
</dbReference>
<evidence type="ECO:0000256" key="7">
    <source>
        <dbReference type="SAM" id="MobiDB-lite"/>
    </source>
</evidence>
<dbReference type="SUPFAM" id="SSF54171">
    <property type="entry name" value="DNA-binding domain"/>
    <property type="match status" value="1"/>
</dbReference>
<reference evidence="9 10" key="1">
    <citation type="submission" date="2024-01" db="EMBL/GenBank/DDBJ databases">
        <title>The complete chloroplast genome sequence of Lithospermum erythrorhizon: insights into the phylogenetic relationship among Boraginaceae species and the maternal lineages of purple gromwells.</title>
        <authorList>
            <person name="Okada T."/>
            <person name="Watanabe K."/>
        </authorList>
    </citation>
    <scope>NUCLEOTIDE SEQUENCE [LARGE SCALE GENOMIC DNA]</scope>
</reference>
<feature type="region of interest" description="Disordered" evidence="7">
    <location>
        <begin position="225"/>
        <end position="250"/>
    </location>
</feature>
<comment type="caution">
    <text evidence="9">The sequence shown here is derived from an EMBL/GenBank/DDBJ whole genome shotgun (WGS) entry which is preliminary data.</text>
</comment>
<feature type="compositionally biased region" description="Basic residues" evidence="7">
    <location>
        <begin position="130"/>
        <end position="147"/>
    </location>
</feature>
<evidence type="ECO:0000256" key="5">
    <source>
        <dbReference type="ARBA" id="ARBA00023163"/>
    </source>
</evidence>
<name>A0AAV3P4P3_LITER</name>
<proteinExistence type="predicted"/>